<keyword evidence="3" id="KW-1185">Reference proteome</keyword>
<feature type="compositionally biased region" description="Low complexity" evidence="1">
    <location>
        <begin position="95"/>
        <end position="109"/>
    </location>
</feature>
<name>A0A318Z0B4_9EURO</name>
<reference evidence="2 3" key="1">
    <citation type="submission" date="2016-12" db="EMBL/GenBank/DDBJ databases">
        <title>The genomes of Aspergillus section Nigri reveals drivers in fungal speciation.</title>
        <authorList>
            <consortium name="DOE Joint Genome Institute"/>
            <person name="Vesth T.C."/>
            <person name="Nybo J."/>
            <person name="Theobald S."/>
            <person name="Brandl J."/>
            <person name="Frisvad J.C."/>
            <person name="Nielsen K.F."/>
            <person name="Lyhne E.K."/>
            <person name="Kogle M.E."/>
            <person name="Kuo A."/>
            <person name="Riley R."/>
            <person name="Clum A."/>
            <person name="Nolan M."/>
            <person name="Lipzen A."/>
            <person name="Salamov A."/>
            <person name="Henrissat B."/>
            <person name="Wiebenga A."/>
            <person name="De Vries R.P."/>
            <person name="Grigoriev I.V."/>
            <person name="Mortensen U.H."/>
            <person name="Andersen M.R."/>
            <person name="Baker S.E."/>
        </authorList>
    </citation>
    <scope>NUCLEOTIDE SEQUENCE [LARGE SCALE GENOMIC DNA]</scope>
    <source>
        <strain evidence="2 3">JOP 1030-1</strain>
    </source>
</reference>
<sequence>MLTLSGCNPNQDASYPASLIGTYEVQHTHHREHHLYSEAGKKFAPRLERKKAPVGTLSMAKEIQHGDIPSLLSRRISNPQKAPHKHSQNRPSPFLDSRILSLSLRNSRT</sequence>
<evidence type="ECO:0000313" key="2">
    <source>
        <dbReference type="EMBL" id="PYH40721.1"/>
    </source>
</evidence>
<protein>
    <submittedName>
        <fullName evidence="2">Uncharacterized protein</fullName>
    </submittedName>
</protein>
<organism evidence="2 3">
    <name type="scientific">Aspergillus saccharolyticus JOP 1030-1</name>
    <dbReference type="NCBI Taxonomy" id="1450539"/>
    <lineage>
        <taxon>Eukaryota</taxon>
        <taxon>Fungi</taxon>
        <taxon>Dikarya</taxon>
        <taxon>Ascomycota</taxon>
        <taxon>Pezizomycotina</taxon>
        <taxon>Eurotiomycetes</taxon>
        <taxon>Eurotiomycetidae</taxon>
        <taxon>Eurotiales</taxon>
        <taxon>Aspergillaceae</taxon>
        <taxon>Aspergillus</taxon>
        <taxon>Aspergillus subgen. Circumdati</taxon>
    </lineage>
</organism>
<evidence type="ECO:0000313" key="3">
    <source>
        <dbReference type="Proteomes" id="UP000248349"/>
    </source>
</evidence>
<dbReference type="GeneID" id="37072272"/>
<dbReference type="AlphaFoldDB" id="A0A318Z0B4"/>
<accession>A0A318Z0B4</accession>
<gene>
    <name evidence="2" type="ORF">BP01DRAFT_203582</name>
</gene>
<evidence type="ECO:0000256" key="1">
    <source>
        <dbReference type="SAM" id="MobiDB-lite"/>
    </source>
</evidence>
<dbReference type="EMBL" id="KZ821278">
    <property type="protein sequence ID" value="PYH40721.1"/>
    <property type="molecule type" value="Genomic_DNA"/>
</dbReference>
<dbReference type="RefSeq" id="XP_025426703.1">
    <property type="nucleotide sequence ID" value="XM_025571044.1"/>
</dbReference>
<dbReference type="Proteomes" id="UP000248349">
    <property type="component" value="Unassembled WGS sequence"/>
</dbReference>
<feature type="region of interest" description="Disordered" evidence="1">
    <location>
        <begin position="64"/>
        <end position="109"/>
    </location>
</feature>
<proteinExistence type="predicted"/>